<comment type="caution">
    <text evidence="1">The sequence shown here is derived from an EMBL/GenBank/DDBJ whole genome shotgun (WGS) entry which is preliminary data.</text>
</comment>
<organism evidence="1 2">
    <name type="scientific">Medicago truncatula</name>
    <name type="common">Barrel medic</name>
    <name type="synonym">Medicago tribuloides</name>
    <dbReference type="NCBI Taxonomy" id="3880"/>
    <lineage>
        <taxon>Eukaryota</taxon>
        <taxon>Viridiplantae</taxon>
        <taxon>Streptophyta</taxon>
        <taxon>Embryophyta</taxon>
        <taxon>Tracheophyta</taxon>
        <taxon>Spermatophyta</taxon>
        <taxon>Magnoliopsida</taxon>
        <taxon>eudicotyledons</taxon>
        <taxon>Gunneridae</taxon>
        <taxon>Pentapetalae</taxon>
        <taxon>rosids</taxon>
        <taxon>fabids</taxon>
        <taxon>Fabales</taxon>
        <taxon>Fabaceae</taxon>
        <taxon>Papilionoideae</taxon>
        <taxon>50 kb inversion clade</taxon>
        <taxon>NPAAA clade</taxon>
        <taxon>Hologalegina</taxon>
        <taxon>IRL clade</taxon>
        <taxon>Trifolieae</taxon>
        <taxon>Medicago</taxon>
    </lineage>
</organism>
<reference evidence="2" key="1">
    <citation type="journal article" date="2018" name="Nat. Plants">
        <title>Whole-genome landscape of Medicago truncatula symbiotic genes.</title>
        <authorList>
            <person name="Pecrix Y."/>
            <person name="Staton S.E."/>
            <person name="Sallet E."/>
            <person name="Lelandais-Briere C."/>
            <person name="Moreau S."/>
            <person name="Carrere S."/>
            <person name="Blein T."/>
            <person name="Jardinaud M.F."/>
            <person name="Latrasse D."/>
            <person name="Zouine M."/>
            <person name="Zahm M."/>
            <person name="Kreplak J."/>
            <person name="Mayjonade B."/>
            <person name="Satge C."/>
            <person name="Perez M."/>
            <person name="Cauet S."/>
            <person name="Marande W."/>
            <person name="Chantry-Darmon C."/>
            <person name="Lopez-Roques C."/>
            <person name="Bouchez O."/>
            <person name="Berard A."/>
            <person name="Debelle F."/>
            <person name="Munos S."/>
            <person name="Bendahmane A."/>
            <person name="Berges H."/>
            <person name="Niebel A."/>
            <person name="Buitink J."/>
            <person name="Frugier F."/>
            <person name="Benhamed M."/>
            <person name="Crespi M."/>
            <person name="Gouzy J."/>
            <person name="Gamas P."/>
        </authorList>
    </citation>
    <scope>NUCLEOTIDE SEQUENCE [LARGE SCALE GENOMIC DNA]</scope>
    <source>
        <strain evidence="2">cv. Jemalong A17</strain>
    </source>
</reference>
<sequence length="354" mass="41168">MSKEEIEKYLNQDMKNIEYFKQDMKKYQPGVFEPGLVPDMYISEEKQDVKKQRREDAMRLSVLRFKFKSRANQLIAKKNEVEKMPRATTNLLLAEKPLVTTNPFLAVKPPVTANSLLAEKPPVTTNPFLVEMTHVTTNSLLAVKPPVTANSLLSEKPPVTTNPVLNFYHAKKQEVEIAVNQKVEGTEFESGVITNELMSKEEIEKYLNQDMKNIEYFKEDMKKYQPGVFEPGLVPDMYISKEKQDVKKQRREDAMRLSALRFKFKSRANQLIAKMNEVENDDQLFSSRDDSCDDQLFPNILSSILLRLDQYWTCYGLSIHKNCRALFPIWWHWVQSIRTIIAHFTQRAPTKFGC</sequence>
<accession>A0A396JR08</accession>
<evidence type="ECO:0000313" key="1">
    <source>
        <dbReference type="EMBL" id="RHN79151.1"/>
    </source>
</evidence>
<dbReference type="AlphaFoldDB" id="A0A396JR08"/>
<gene>
    <name evidence="1" type="ORF">MtrunA17_Chr1g0173951</name>
</gene>
<name>A0A396JR08_MEDTR</name>
<evidence type="ECO:0000313" key="2">
    <source>
        <dbReference type="Proteomes" id="UP000265566"/>
    </source>
</evidence>
<dbReference type="Proteomes" id="UP000265566">
    <property type="component" value="Chromosome 1"/>
</dbReference>
<proteinExistence type="predicted"/>
<protein>
    <submittedName>
        <fullName evidence="1">Uncharacterized protein</fullName>
    </submittedName>
</protein>
<dbReference type="Gramene" id="rna2877">
    <property type="protein sequence ID" value="RHN79151.1"/>
    <property type="gene ID" value="gene2877"/>
</dbReference>
<dbReference type="EMBL" id="PSQE01000001">
    <property type="protein sequence ID" value="RHN79151.1"/>
    <property type="molecule type" value="Genomic_DNA"/>
</dbReference>